<proteinExistence type="inferred from homology"/>
<dbReference type="InterPro" id="IPR037066">
    <property type="entry name" value="Plug_dom_sf"/>
</dbReference>
<feature type="domain" description="TonB-dependent receptor plug" evidence="10">
    <location>
        <begin position="125"/>
        <end position="223"/>
    </location>
</feature>
<evidence type="ECO:0000256" key="1">
    <source>
        <dbReference type="ARBA" id="ARBA00004571"/>
    </source>
</evidence>
<dbReference type="Pfam" id="PF07715">
    <property type="entry name" value="Plug"/>
    <property type="match status" value="1"/>
</dbReference>
<dbReference type="InterPro" id="IPR008969">
    <property type="entry name" value="CarboxyPept-like_regulatory"/>
</dbReference>
<comment type="caution">
    <text evidence="12">The sequence shown here is derived from an EMBL/GenBank/DDBJ whole genome shotgun (WGS) entry which is preliminary data.</text>
</comment>
<feature type="domain" description="Outer membrane protein beta-barrel" evidence="11">
    <location>
        <begin position="583"/>
        <end position="786"/>
    </location>
</feature>
<dbReference type="Gene3D" id="2.40.170.20">
    <property type="entry name" value="TonB-dependent receptor, beta-barrel domain"/>
    <property type="match status" value="1"/>
</dbReference>
<keyword evidence="12" id="KW-0675">Receptor</keyword>
<keyword evidence="3 8" id="KW-1134">Transmembrane beta strand</keyword>
<reference evidence="12 13" key="1">
    <citation type="submission" date="2018-10" db="EMBL/GenBank/DDBJ databases">
        <authorList>
            <person name="Chen X."/>
        </authorList>
    </citation>
    <scope>NUCLEOTIDE SEQUENCE [LARGE SCALE GENOMIC DNA]</scope>
    <source>
        <strain evidence="12 13">YIM 102668</strain>
    </source>
</reference>
<dbReference type="InterPro" id="IPR012910">
    <property type="entry name" value="Plug_dom"/>
</dbReference>
<dbReference type="InterPro" id="IPR036942">
    <property type="entry name" value="Beta-barrel_TonB_sf"/>
</dbReference>
<accession>A0A3L9M932</accession>
<evidence type="ECO:0000313" key="12">
    <source>
        <dbReference type="EMBL" id="RLZ09292.1"/>
    </source>
</evidence>
<dbReference type="EMBL" id="RDOJ01000010">
    <property type="protein sequence ID" value="RLZ09292.1"/>
    <property type="molecule type" value="Genomic_DNA"/>
</dbReference>
<evidence type="ECO:0000256" key="2">
    <source>
        <dbReference type="ARBA" id="ARBA00022448"/>
    </source>
</evidence>
<evidence type="ECO:0000313" key="13">
    <source>
        <dbReference type="Proteomes" id="UP000275348"/>
    </source>
</evidence>
<dbReference type="SUPFAM" id="SSF49464">
    <property type="entry name" value="Carboxypeptidase regulatory domain-like"/>
    <property type="match status" value="1"/>
</dbReference>
<evidence type="ECO:0000256" key="4">
    <source>
        <dbReference type="ARBA" id="ARBA00022692"/>
    </source>
</evidence>
<gene>
    <name evidence="12" type="ORF">EAH69_08715</name>
</gene>
<evidence type="ECO:0000259" key="10">
    <source>
        <dbReference type="Pfam" id="PF07715"/>
    </source>
</evidence>
<evidence type="ECO:0000256" key="5">
    <source>
        <dbReference type="ARBA" id="ARBA00022729"/>
    </source>
</evidence>
<keyword evidence="13" id="KW-1185">Reference proteome</keyword>
<comment type="subcellular location">
    <subcellularLocation>
        <location evidence="1 8">Cell outer membrane</location>
        <topology evidence="1 8">Multi-pass membrane protein</topology>
    </subcellularLocation>
</comment>
<keyword evidence="2 8" id="KW-0813">Transport</keyword>
<dbReference type="GO" id="GO:0044718">
    <property type="term" value="P:siderophore transmembrane transport"/>
    <property type="evidence" value="ECO:0007669"/>
    <property type="project" value="TreeGrafter"/>
</dbReference>
<evidence type="ECO:0000256" key="6">
    <source>
        <dbReference type="ARBA" id="ARBA00023136"/>
    </source>
</evidence>
<dbReference type="AlphaFoldDB" id="A0A3L9M932"/>
<protein>
    <submittedName>
        <fullName evidence="12">TonB-dependent receptor</fullName>
    </submittedName>
</protein>
<dbReference type="GO" id="GO:0015344">
    <property type="term" value="F:siderophore uptake transmembrane transporter activity"/>
    <property type="evidence" value="ECO:0007669"/>
    <property type="project" value="TreeGrafter"/>
</dbReference>
<evidence type="ECO:0000256" key="3">
    <source>
        <dbReference type="ARBA" id="ARBA00022452"/>
    </source>
</evidence>
<evidence type="ECO:0000259" key="11">
    <source>
        <dbReference type="Pfam" id="PF14905"/>
    </source>
</evidence>
<sequence length="803" mass="91177">MIKKLTFSAFFFLALVANAQNTISGTVYDDKNNVIEASEIKLVQYKKSKLTRSGKDGKYKFSDVENGEYVLVIKVGKKEELISIVVKDQDLIQDVEFSTLDHIDLAIVDIKKIKSVKNELEKQGFAMNVIETAEAATRNIQTNELLDRTVGVRIRQNGGLGSRVDYNLNGMSGNSVRVFIDGLPLSTYGSSFNLNSIPPALIERIEVYKGVIPGYLSDDAMGGAINVILKKGARNTLNASVSYGSFNTTQTNLFGFYRAKSGFTTKVSGFYNYSDNDYKVWGEHVYNILPNGRYEHIKAKRFNDAYESFGGRVEVGFSDVKWADNFMISYNGSDDYKEIQHGQFMTKPYKGRFTESNANVLGFTYDKKDIFTEGLDVNLNVIYSKNKETINDTVKYNYNWDGTIALDLDGNPILSPNGAQQGAPTINHINREIITGRSAISYRINPNHRIFLNNYYYQIDRTDNDEMKSVLEKSFLGTRDLTKTISSISYDFRAFDEKLKINAFWKHYNQKIEKMDPVLKQDANGNPYRFEEVTKSNFNTDGYGIAASYLIKDGITFLVSAEKAVRMPNDNELFGNPGDNLDGAINLRPEISNNANVGFKLGPYKLQSHTLSFSTAGFIRDTKDKIVRKINDRNNDAVQTIPMENLGKTQSIGYEFEVGYKYGRNFNALVSLSQFNTLYKIQYDSNGNQLEYYNEQIPNEPYFNGNASMQYVFRNVIKQGGHLSLNYNLGYVHAFKTNWQKNAFETPDQFVHDAGFSYAFPNKNFIVSFDARNIFNEQAFDNYAVQKPGRAFYLKLNYTINKF</sequence>
<organism evidence="12 13">
    <name type="scientific">Faecalibacter macacae</name>
    <dbReference type="NCBI Taxonomy" id="1859289"/>
    <lineage>
        <taxon>Bacteria</taxon>
        <taxon>Pseudomonadati</taxon>
        <taxon>Bacteroidota</taxon>
        <taxon>Flavobacteriia</taxon>
        <taxon>Flavobacteriales</taxon>
        <taxon>Weeksellaceae</taxon>
        <taxon>Faecalibacter</taxon>
    </lineage>
</organism>
<dbReference type="PANTHER" id="PTHR30069:SF29">
    <property type="entry name" value="HEMOGLOBIN AND HEMOGLOBIN-HAPTOGLOBIN-BINDING PROTEIN 1-RELATED"/>
    <property type="match status" value="1"/>
</dbReference>
<keyword evidence="5 9" id="KW-0732">Signal</keyword>
<dbReference type="PROSITE" id="PS52016">
    <property type="entry name" value="TONB_DEPENDENT_REC_3"/>
    <property type="match status" value="1"/>
</dbReference>
<feature type="chain" id="PRO_5017935790" evidence="9">
    <location>
        <begin position="20"/>
        <end position="803"/>
    </location>
</feature>
<evidence type="ECO:0000256" key="8">
    <source>
        <dbReference type="PROSITE-ProRule" id="PRU01360"/>
    </source>
</evidence>
<keyword evidence="7 8" id="KW-0998">Cell outer membrane</keyword>
<evidence type="ECO:0000256" key="9">
    <source>
        <dbReference type="SAM" id="SignalP"/>
    </source>
</evidence>
<dbReference type="PANTHER" id="PTHR30069">
    <property type="entry name" value="TONB-DEPENDENT OUTER MEMBRANE RECEPTOR"/>
    <property type="match status" value="1"/>
</dbReference>
<dbReference type="SUPFAM" id="SSF56935">
    <property type="entry name" value="Porins"/>
    <property type="match status" value="1"/>
</dbReference>
<dbReference type="InterPro" id="IPR041700">
    <property type="entry name" value="OMP_b-brl_3"/>
</dbReference>
<dbReference type="Gene3D" id="2.170.130.10">
    <property type="entry name" value="TonB-dependent receptor, plug domain"/>
    <property type="match status" value="1"/>
</dbReference>
<dbReference type="Proteomes" id="UP000275348">
    <property type="component" value="Unassembled WGS sequence"/>
</dbReference>
<dbReference type="Pfam" id="PF14905">
    <property type="entry name" value="OMP_b-brl_3"/>
    <property type="match status" value="1"/>
</dbReference>
<comment type="similarity">
    <text evidence="8">Belongs to the TonB-dependent receptor family.</text>
</comment>
<dbReference type="InterPro" id="IPR039426">
    <property type="entry name" value="TonB-dep_rcpt-like"/>
</dbReference>
<feature type="signal peptide" evidence="9">
    <location>
        <begin position="1"/>
        <end position="19"/>
    </location>
</feature>
<keyword evidence="6 8" id="KW-0472">Membrane</keyword>
<dbReference type="RefSeq" id="WP_121934811.1">
    <property type="nucleotide sequence ID" value="NZ_RDOJ01000010.1"/>
</dbReference>
<keyword evidence="4 8" id="KW-0812">Transmembrane</keyword>
<evidence type="ECO:0000256" key="7">
    <source>
        <dbReference type="ARBA" id="ARBA00023237"/>
    </source>
</evidence>
<dbReference type="GO" id="GO:0009279">
    <property type="term" value="C:cell outer membrane"/>
    <property type="evidence" value="ECO:0007669"/>
    <property type="project" value="UniProtKB-SubCell"/>
</dbReference>
<dbReference type="OrthoDB" id="9812892at2"/>
<name>A0A3L9M932_9FLAO</name>